<keyword evidence="16" id="KW-1185">Reference proteome</keyword>
<dbReference type="CDD" id="cd00885">
    <property type="entry name" value="cinA"/>
    <property type="match status" value="1"/>
</dbReference>
<keyword evidence="10" id="KW-0067">ATP-binding</keyword>
<evidence type="ECO:0000256" key="8">
    <source>
        <dbReference type="ARBA" id="ARBA00022741"/>
    </source>
</evidence>
<evidence type="ECO:0000256" key="6">
    <source>
        <dbReference type="ARBA" id="ARBA00022679"/>
    </source>
</evidence>
<evidence type="ECO:0000259" key="14">
    <source>
        <dbReference type="SMART" id="SM00852"/>
    </source>
</evidence>
<reference evidence="15" key="1">
    <citation type="submission" date="2022-11" db="EMBL/GenBank/DDBJ databases">
        <title>Centuries of genome instability and evolution in soft-shell clam transmissible cancer (bioRxiv).</title>
        <authorList>
            <person name="Hart S.F.M."/>
            <person name="Yonemitsu M.A."/>
            <person name="Giersch R.M."/>
            <person name="Beal B.F."/>
            <person name="Arriagada G."/>
            <person name="Davis B.W."/>
            <person name="Ostrander E.A."/>
            <person name="Goff S.P."/>
            <person name="Metzger M.J."/>
        </authorList>
    </citation>
    <scope>NUCLEOTIDE SEQUENCE</scope>
    <source>
        <strain evidence="15">MELC-2E11</strain>
        <tissue evidence="15">Siphon/mantle</tissue>
    </source>
</reference>
<keyword evidence="9" id="KW-0274">FAD</keyword>
<dbReference type="EC" id="2.7.7.2" evidence="3"/>
<protein>
    <recommendedName>
        <fullName evidence="3">FAD synthase</fullName>
        <ecNumber evidence="3">2.7.7.2</ecNumber>
    </recommendedName>
    <alternativeName>
        <fullName evidence="11">FAD pyrophosphorylase</fullName>
    </alternativeName>
    <alternativeName>
        <fullName evidence="12">FMN adenylyltransferase</fullName>
    </alternativeName>
</protein>
<keyword evidence="7" id="KW-0548">Nucleotidyltransferase</keyword>
<organism evidence="15 16">
    <name type="scientific">Mya arenaria</name>
    <name type="common">Soft-shell clam</name>
    <dbReference type="NCBI Taxonomy" id="6604"/>
    <lineage>
        <taxon>Eukaryota</taxon>
        <taxon>Metazoa</taxon>
        <taxon>Spiralia</taxon>
        <taxon>Lophotrochozoa</taxon>
        <taxon>Mollusca</taxon>
        <taxon>Bivalvia</taxon>
        <taxon>Autobranchia</taxon>
        <taxon>Heteroconchia</taxon>
        <taxon>Euheterodonta</taxon>
        <taxon>Imparidentia</taxon>
        <taxon>Neoheterodontei</taxon>
        <taxon>Myida</taxon>
        <taxon>Myoidea</taxon>
        <taxon>Myidae</taxon>
        <taxon>Mya</taxon>
    </lineage>
</organism>
<evidence type="ECO:0000256" key="9">
    <source>
        <dbReference type="ARBA" id="ARBA00022827"/>
    </source>
</evidence>
<evidence type="ECO:0000256" key="3">
    <source>
        <dbReference type="ARBA" id="ARBA00012393"/>
    </source>
</evidence>
<name>A0ABY7E3G2_MYAAR</name>
<dbReference type="PANTHER" id="PTHR23293">
    <property type="entry name" value="FAD SYNTHETASE-RELATED FMN ADENYLYLTRANSFERASE"/>
    <property type="match status" value="1"/>
</dbReference>
<dbReference type="SMART" id="SM00852">
    <property type="entry name" value="MoCF_biosynth"/>
    <property type="match status" value="1"/>
</dbReference>
<evidence type="ECO:0000313" key="15">
    <source>
        <dbReference type="EMBL" id="WAR02959.1"/>
    </source>
</evidence>
<dbReference type="Gene3D" id="3.40.50.620">
    <property type="entry name" value="HUPs"/>
    <property type="match status" value="1"/>
</dbReference>
<dbReference type="Pfam" id="PF01507">
    <property type="entry name" value="PAPS_reduct"/>
    <property type="match status" value="1"/>
</dbReference>
<dbReference type="Proteomes" id="UP001164746">
    <property type="component" value="Chromosome 4"/>
</dbReference>
<evidence type="ECO:0000256" key="7">
    <source>
        <dbReference type="ARBA" id="ARBA00022695"/>
    </source>
</evidence>
<accession>A0ABY7E3G2</accession>
<keyword evidence="8" id="KW-0547">Nucleotide-binding</keyword>
<dbReference type="SUPFAM" id="SSF52402">
    <property type="entry name" value="Adenine nucleotide alpha hydrolases-like"/>
    <property type="match status" value="1"/>
</dbReference>
<gene>
    <name evidence="15" type="ORF">MAR_009517</name>
</gene>
<keyword evidence="6" id="KW-0808">Transferase</keyword>
<dbReference type="Pfam" id="PF00994">
    <property type="entry name" value="MoCF_biosynth"/>
    <property type="match status" value="1"/>
</dbReference>
<dbReference type="PANTHER" id="PTHR23293:SF9">
    <property type="entry name" value="FAD SYNTHASE"/>
    <property type="match status" value="1"/>
</dbReference>
<dbReference type="Gene3D" id="3.40.980.10">
    <property type="entry name" value="MoaB/Mog-like domain"/>
    <property type="match status" value="1"/>
</dbReference>
<keyword evidence="4" id="KW-0285">Flavoprotein</keyword>
<keyword evidence="5" id="KW-0288">FMN</keyword>
<sequence>IGDEILKGQVADTNTNFITRHLFSWGVKVKRISVIPDELDTISSEVADFSTKFTYVITTGGVGPTHDDLTFEGVARAFDEPIEPHPHLMELCAKYFVVLCKDKITCPAHLKQKHNLYTYLQVAKSAKLIYGEDKSTGKKTRFPLVSVKNVYMFPGVPSILEKSFPLLRDHFKNPNIEIHTRELFVTADEVSITPVLDQCHERFKDNVTLGSYPDFINSYYKVRMTLESESKKHIEEAFAFLQDHLPKDSLVKYEKNPMATAVEHLYEIVDSPNTDEFTQKVCHSVRTLEEALTRYKMDEICVGFNGGKDCTVLLHLVYAVMKKVLPDSDAKLKSLYIRSRLPFPEVEKFIQISRDRYSLEMLQFNGRIKDSLGELHCQHPEIKAVFMGTRETDPFSKHLEPFTMTDQDWPQYMRVNPLLNWTYTDIWKYTSLGNMNNTHPNPSLQYVDVDGVVRYKPAFQLDCDEKERDGRNI</sequence>
<dbReference type="InterPro" id="IPR036425">
    <property type="entry name" value="MoaB/Mog-like_dom_sf"/>
</dbReference>
<dbReference type="InterPro" id="IPR056596">
    <property type="entry name" value="FLAD1_M"/>
</dbReference>
<feature type="domain" description="MoaB/Mog" evidence="14">
    <location>
        <begin position="1"/>
        <end position="174"/>
    </location>
</feature>
<evidence type="ECO:0000313" key="16">
    <source>
        <dbReference type="Proteomes" id="UP001164746"/>
    </source>
</evidence>
<comment type="pathway">
    <text evidence="1">Cofactor biosynthesis; FAD biosynthesis; FAD from FMN: step 1/1.</text>
</comment>
<proteinExistence type="inferred from homology"/>
<evidence type="ECO:0000256" key="5">
    <source>
        <dbReference type="ARBA" id="ARBA00022643"/>
    </source>
</evidence>
<evidence type="ECO:0000256" key="2">
    <source>
        <dbReference type="ARBA" id="ARBA00007589"/>
    </source>
</evidence>
<dbReference type="InterPro" id="IPR001453">
    <property type="entry name" value="MoaB/Mog_dom"/>
</dbReference>
<dbReference type="InterPro" id="IPR002500">
    <property type="entry name" value="PAPS_reduct_dom"/>
</dbReference>
<dbReference type="SUPFAM" id="SSF53218">
    <property type="entry name" value="Molybdenum cofactor biosynthesis proteins"/>
    <property type="match status" value="1"/>
</dbReference>
<evidence type="ECO:0000256" key="10">
    <source>
        <dbReference type="ARBA" id="ARBA00022840"/>
    </source>
</evidence>
<comment type="similarity">
    <text evidence="2">In the N-terminal section; belongs to the MoaB/Mog family.</text>
</comment>
<evidence type="ECO:0000256" key="11">
    <source>
        <dbReference type="ARBA" id="ARBA00031145"/>
    </source>
</evidence>
<evidence type="ECO:0000256" key="1">
    <source>
        <dbReference type="ARBA" id="ARBA00004726"/>
    </source>
</evidence>
<feature type="non-terminal residue" evidence="15">
    <location>
        <position position="473"/>
    </location>
</feature>
<dbReference type="Pfam" id="PF24102">
    <property type="entry name" value="FLAD1_M"/>
    <property type="match status" value="1"/>
</dbReference>
<comment type="catalytic activity">
    <reaction evidence="13">
        <text>FMN + ATP + H(+) = FAD + diphosphate</text>
        <dbReference type="Rhea" id="RHEA:17237"/>
        <dbReference type="ChEBI" id="CHEBI:15378"/>
        <dbReference type="ChEBI" id="CHEBI:30616"/>
        <dbReference type="ChEBI" id="CHEBI:33019"/>
        <dbReference type="ChEBI" id="CHEBI:57692"/>
        <dbReference type="ChEBI" id="CHEBI:58210"/>
        <dbReference type="EC" id="2.7.7.2"/>
    </reaction>
</comment>
<dbReference type="EMBL" id="CP111015">
    <property type="protein sequence ID" value="WAR02959.1"/>
    <property type="molecule type" value="Genomic_DNA"/>
</dbReference>
<dbReference type="InterPro" id="IPR014729">
    <property type="entry name" value="Rossmann-like_a/b/a_fold"/>
</dbReference>
<dbReference type="CDD" id="cd23948">
    <property type="entry name" value="FAD_synthase"/>
    <property type="match status" value="1"/>
</dbReference>
<evidence type="ECO:0000256" key="13">
    <source>
        <dbReference type="ARBA" id="ARBA00049494"/>
    </source>
</evidence>
<evidence type="ECO:0000256" key="12">
    <source>
        <dbReference type="ARBA" id="ARBA00031871"/>
    </source>
</evidence>
<evidence type="ECO:0000256" key="4">
    <source>
        <dbReference type="ARBA" id="ARBA00022630"/>
    </source>
</evidence>